<organism evidence="2 3">
    <name type="scientific">Rhodopseudomonas faecalis</name>
    <dbReference type="NCBI Taxonomy" id="99655"/>
    <lineage>
        <taxon>Bacteria</taxon>
        <taxon>Pseudomonadati</taxon>
        <taxon>Pseudomonadota</taxon>
        <taxon>Alphaproteobacteria</taxon>
        <taxon>Hyphomicrobiales</taxon>
        <taxon>Nitrobacteraceae</taxon>
        <taxon>Rhodopseudomonas</taxon>
    </lineage>
</organism>
<evidence type="ECO:0000313" key="2">
    <source>
        <dbReference type="EMBL" id="PYF03545.1"/>
    </source>
</evidence>
<dbReference type="EMBL" id="QJTI01000006">
    <property type="protein sequence ID" value="PYF03545.1"/>
    <property type="molecule type" value="Genomic_DNA"/>
</dbReference>
<keyword evidence="1" id="KW-0812">Transmembrane</keyword>
<comment type="caution">
    <text evidence="2">The sequence shown here is derived from an EMBL/GenBank/DDBJ whole genome shotgun (WGS) entry which is preliminary data.</text>
</comment>
<evidence type="ECO:0000313" key="3">
    <source>
        <dbReference type="Proteomes" id="UP000248148"/>
    </source>
</evidence>
<reference evidence="2 3" key="1">
    <citation type="submission" date="2018-06" db="EMBL/GenBank/DDBJ databases">
        <title>Genomic Encyclopedia of Archaeal and Bacterial Type Strains, Phase II (KMG-II): from individual species to whole genera.</title>
        <authorList>
            <person name="Goeker M."/>
        </authorList>
    </citation>
    <scope>NUCLEOTIDE SEQUENCE [LARGE SCALE GENOMIC DNA]</scope>
    <source>
        <strain evidence="2 3">JCM 11668</strain>
    </source>
</reference>
<gene>
    <name evidence="2" type="ORF">BJ122_10636</name>
</gene>
<dbReference type="RefSeq" id="WP_110780352.1">
    <property type="nucleotide sequence ID" value="NZ_QJTI01000006.1"/>
</dbReference>
<keyword evidence="1" id="KW-1133">Transmembrane helix</keyword>
<accession>A0A318TNT2</accession>
<keyword evidence="1" id="KW-0472">Membrane</keyword>
<dbReference type="Proteomes" id="UP000248148">
    <property type="component" value="Unassembled WGS sequence"/>
</dbReference>
<feature type="transmembrane region" description="Helical" evidence="1">
    <location>
        <begin position="32"/>
        <end position="52"/>
    </location>
</feature>
<feature type="transmembrane region" description="Helical" evidence="1">
    <location>
        <begin position="6"/>
        <end position="25"/>
    </location>
</feature>
<dbReference type="AlphaFoldDB" id="A0A318TNT2"/>
<feature type="transmembrane region" description="Helical" evidence="1">
    <location>
        <begin position="64"/>
        <end position="85"/>
    </location>
</feature>
<keyword evidence="3" id="KW-1185">Reference proteome</keyword>
<name>A0A318TNT2_9BRAD</name>
<proteinExistence type="predicted"/>
<dbReference type="OrthoDB" id="7595711at2"/>
<protein>
    <submittedName>
        <fullName evidence="2">Uncharacterized protein</fullName>
    </submittedName>
</protein>
<feature type="transmembrane region" description="Helical" evidence="1">
    <location>
        <begin position="97"/>
        <end position="118"/>
    </location>
</feature>
<evidence type="ECO:0000256" key="1">
    <source>
        <dbReference type="SAM" id="Phobius"/>
    </source>
</evidence>
<sequence>MTVLPVLGMLTASLLLGLYLVLAFLRRERKSVIIGVHLLLGMGGLELLIMLMRGTPAGAPESTGQLGIAAAALFGIAMFTGLTGAMIARRSAMSANIVVATHSSFGAAGFVLFLLWLANM</sequence>